<dbReference type="GO" id="GO:0008270">
    <property type="term" value="F:zinc ion binding"/>
    <property type="evidence" value="ECO:0007669"/>
    <property type="project" value="UniProtKB-KW"/>
</dbReference>
<keyword evidence="4 9" id="KW-0863">Zinc-finger</keyword>
<evidence type="ECO:0000256" key="10">
    <source>
        <dbReference type="SAM" id="MobiDB-lite"/>
    </source>
</evidence>
<feature type="domain" description="C2H2-type" evidence="11">
    <location>
        <begin position="198"/>
        <end position="225"/>
    </location>
</feature>
<dbReference type="InterPro" id="IPR050636">
    <property type="entry name" value="C2H2-ZF_domain-containing"/>
</dbReference>
<feature type="compositionally biased region" description="Polar residues" evidence="10">
    <location>
        <begin position="553"/>
        <end position="583"/>
    </location>
</feature>
<feature type="region of interest" description="Disordered" evidence="10">
    <location>
        <begin position="548"/>
        <end position="606"/>
    </location>
</feature>
<proteinExistence type="predicted"/>
<dbReference type="InterPro" id="IPR013087">
    <property type="entry name" value="Znf_C2H2_type"/>
</dbReference>
<keyword evidence="3" id="KW-0677">Repeat</keyword>
<organism evidence="12 13">
    <name type="scientific">Hyalella azteca</name>
    <name type="common">Amphipod</name>
    <dbReference type="NCBI Taxonomy" id="294128"/>
    <lineage>
        <taxon>Eukaryota</taxon>
        <taxon>Metazoa</taxon>
        <taxon>Ecdysozoa</taxon>
        <taxon>Arthropoda</taxon>
        <taxon>Crustacea</taxon>
        <taxon>Multicrustacea</taxon>
        <taxon>Malacostraca</taxon>
        <taxon>Eumalacostraca</taxon>
        <taxon>Peracarida</taxon>
        <taxon>Amphipoda</taxon>
        <taxon>Senticaudata</taxon>
        <taxon>Talitrida</taxon>
        <taxon>Talitroidea</taxon>
        <taxon>Hyalellidae</taxon>
        <taxon>Hyalella</taxon>
    </lineage>
</organism>
<feature type="domain" description="C2H2-type" evidence="11">
    <location>
        <begin position="170"/>
        <end position="197"/>
    </location>
</feature>
<dbReference type="Gene3D" id="3.30.160.60">
    <property type="entry name" value="Classic Zinc Finger"/>
    <property type="match status" value="5"/>
</dbReference>
<dbReference type="PROSITE" id="PS50157">
    <property type="entry name" value="ZINC_FINGER_C2H2_2"/>
    <property type="match status" value="6"/>
</dbReference>
<reference evidence="13" key="1">
    <citation type="submission" date="2025-08" db="UniProtKB">
        <authorList>
            <consortium name="RefSeq"/>
        </authorList>
    </citation>
    <scope>IDENTIFICATION</scope>
    <source>
        <tissue evidence="13">Whole organism</tissue>
    </source>
</reference>
<keyword evidence="12" id="KW-1185">Reference proteome</keyword>
<dbReference type="GO" id="GO:0005634">
    <property type="term" value="C:nucleus"/>
    <property type="evidence" value="ECO:0007669"/>
    <property type="project" value="UniProtKB-SubCell"/>
</dbReference>
<comment type="subcellular location">
    <subcellularLocation>
        <location evidence="1">Nucleus</location>
    </subcellularLocation>
</comment>
<feature type="compositionally biased region" description="Low complexity" evidence="10">
    <location>
        <begin position="1028"/>
        <end position="1039"/>
    </location>
</feature>
<dbReference type="InterPro" id="IPR036236">
    <property type="entry name" value="Znf_C2H2_sf"/>
</dbReference>
<accession>A0A8B7NZ91</accession>
<keyword evidence="5" id="KW-0862">Zinc</keyword>
<feature type="region of interest" description="Disordered" evidence="10">
    <location>
        <begin position="1017"/>
        <end position="1044"/>
    </location>
</feature>
<dbReference type="PROSITE" id="PS00028">
    <property type="entry name" value="ZINC_FINGER_C2H2_1"/>
    <property type="match status" value="5"/>
</dbReference>
<evidence type="ECO:0000256" key="8">
    <source>
        <dbReference type="ARBA" id="ARBA00023242"/>
    </source>
</evidence>
<keyword evidence="8" id="KW-0539">Nucleus</keyword>
<evidence type="ECO:0000256" key="3">
    <source>
        <dbReference type="ARBA" id="ARBA00022737"/>
    </source>
</evidence>
<evidence type="ECO:0000256" key="5">
    <source>
        <dbReference type="ARBA" id="ARBA00022833"/>
    </source>
</evidence>
<feature type="domain" description="C2H2-type" evidence="11">
    <location>
        <begin position="58"/>
        <end position="85"/>
    </location>
</feature>
<dbReference type="FunFam" id="3.30.160.60:FF:001049">
    <property type="entry name" value="zinc finger protein 319"/>
    <property type="match status" value="1"/>
</dbReference>
<dbReference type="AlphaFoldDB" id="A0A8B7NZ91"/>
<evidence type="ECO:0000256" key="7">
    <source>
        <dbReference type="ARBA" id="ARBA00023163"/>
    </source>
</evidence>
<feature type="compositionally biased region" description="Low complexity" evidence="10">
    <location>
        <begin position="589"/>
        <end position="603"/>
    </location>
</feature>
<dbReference type="GO" id="GO:0006355">
    <property type="term" value="P:regulation of DNA-templated transcription"/>
    <property type="evidence" value="ECO:0007669"/>
    <property type="project" value="UniProtKB-ARBA"/>
</dbReference>
<feature type="domain" description="C2H2-type" evidence="11">
    <location>
        <begin position="86"/>
        <end position="113"/>
    </location>
</feature>
<feature type="region of interest" description="Disordered" evidence="10">
    <location>
        <begin position="254"/>
        <end position="277"/>
    </location>
</feature>
<dbReference type="PANTHER" id="PTHR47772">
    <property type="entry name" value="ZINC FINGER PROTEIN 200"/>
    <property type="match status" value="1"/>
</dbReference>
<feature type="domain" description="C2H2-type" evidence="11">
    <location>
        <begin position="114"/>
        <end position="141"/>
    </location>
</feature>
<dbReference type="SUPFAM" id="SSF57667">
    <property type="entry name" value="beta-beta-alpha zinc fingers"/>
    <property type="match status" value="3"/>
</dbReference>
<dbReference type="OrthoDB" id="6354171at2759"/>
<keyword evidence="7" id="KW-0804">Transcription</keyword>
<dbReference type="Proteomes" id="UP000694843">
    <property type="component" value="Unplaced"/>
</dbReference>
<dbReference type="Pfam" id="PF00096">
    <property type="entry name" value="zf-C2H2"/>
    <property type="match status" value="1"/>
</dbReference>
<dbReference type="GeneID" id="108675554"/>
<evidence type="ECO:0000256" key="1">
    <source>
        <dbReference type="ARBA" id="ARBA00004123"/>
    </source>
</evidence>
<feature type="region of interest" description="Disordered" evidence="10">
    <location>
        <begin position="1207"/>
        <end position="1227"/>
    </location>
</feature>
<evidence type="ECO:0000256" key="9">
    <source>
        <dbReference type="PROSITE-ProRule" id="PRU00042"/>
    </source>
</evidence>
<name>A0A8B7NZ91_HYAAZ</name>
<sequence>MQQTVLMADQGKFYTLPQSEPMQLTVNTSPKTSNSQMNCISQKVPVVQPGGTKVKSKIQCLICSKTFHTSHQFEIHYRNHTGEKPFKCKECDAQFTGKNRLVLHIRKHTGERPYMCGICHQKFQQTAHLKVHMKKHSAEKPYKCSQCSKCFKHCQSLKIHILEHSDNWEFKCQECDKLFTTSLKLKKHSKVHSGGKLFQCNKCNKQFRDAAYVAKHQSMFCGNDGYKKRWKNNRIICKSKKRACTVPTENGEDGVCKAPRSRGRPLGSRNRRNRRRKAKIAVASESDVEFEDLLKESKDVVASNNSIAHESADKVFNTNKDPPFSLDEIISNNDDNDSSIGYIDLSFKSIQNSLNFKHNEVNIVTDSIQSQRKYHDKPDTIKLSIAVKKSEIASTSKGTHKQALNSQIISSQLPISHSSSTTVEEKASTAVYATSCSTSVVNVISTSSLESVGGSRAIAAHEMESMSLLHPVNNRYGAETRSAVHNTAISHRLSQGTSRLCNAEQASNSAVQQQIKFSPLQRTQQQQQSLNMIDQPLQNDDKSQELRGVFPQSMPQPDQQQELTLHPSKSSPQQRALQQLQSHHTVRLQQHQQQSHHQQQPQHPQHEMLIQSHHNHADHLLQNLPQSLAVSSNGLVGLHKSVPSLSGPQCQHKSQSSAQLQPMVQMTDNMFEDHSGSGNLNQANFANSYPVLPTSSHGHIDSNSLMNYSYSDNVKDFFNLSVLAASYDPNLPVDLQDSAQNLPISLDLSVHNNLQNLTQNPQNLSITHNVNNLHHSMSAVAESIGGAPQNVTIPQSYDVPQSLGVVTNTLRPPPPFSSHSHTDASMPHDLSLIHQNAFAQNLSNESDNNSVQNYSRLNATSMMPQNLNNFGIPQNLCSLQNSSPMIQNISSIPSNSQKFNLNSLPQNLSTMSDTLAPLALNIPLLQHDSMPQNLTAQRLSSLSHNSSNFPLYLPQSIPQNLSLQNDFAESYSSNSNNLMLSATAHDLSTPQNLSNHTNINHVPGTAQLTDDLLQPQNLSQSHSSQPENLSLPQNLSLQSSDKKNSCMSQPQNLCVTSNAMASNILHKGISLPSVACQVASINQNSFQGQSSILSSVDGVDRSISSEDIRNSGSLHGRLDGLPMNLNTPIPSILSNPYSAHLNSSGNNNQFSMQQSLSIQASYNNIDMGLTCSMSEDHSQKFGVPQNLSHPGKLKQYIEDLSCHSKLNSTPDNIPQNLSIDAQPHNLA</sequence>
<evidence type="ECO:0000256" key="2">
    <source>
        <dbReference type="ARBA" id="ARBA00022723"/>
    </source>
</evidence>
<feature type="compositionally biased region" description="Basic residues" evidence="10">
    <location>
        <begin position="259"/>
        <end position="277"/>
    </location>
</feature>
<feature type="compositionally biased region" description="Polar residues" evidence="10">
    <location>
        <begin position="1017"/>
        <end position="1027"/>
    </location>
</feature>
<evidence type="ECO:0000313" key="13">
    <source>
        <dbReference type="RefSeq" id="XP_018019062.1"/>
    </source>
</evidence>
<protein>
    <submittedName>
        <fullName evidence="13">Uncharacterized protein LOC108675554</fullName>
    </submittedName>
</protein>
<dbReference type="PANTHER" id="PTHR47772:SF13">
    <property type="entry name" value="GASTRULA ZINC FINGER PROTEIN XLCGF49.1-LIKE-RELATED"/>
    <property type="match status" value="1"/>
</dbReference>
<keyword evidence="2" id="KW-0479">Metal-binding</keyword>
<dbReference type="SMART" id="SM00355">
    <property type="entry name" value="ZnF_C2H2"/>
    <property type="match status" value="6"/>
</dbReference>
<gene>
    <name evidence="13" type="primary">LOC108675554</name>
</gene>
<dbReference type="FunFam" id="3.30.160.60:FF:002343">
    <property type="entry name" value="Zinc finger protein 33A"/>
    <property type="match status" value="1"/>
</dbReference>
<evidence type="ECO:0000259" key="11">
    <source>
        <dbReference type="PROSITE" id="PS50157"/>
    </source>
</evidence>
<evidence type="ECO:0000256" key="6">
    <source>
        <dbReference type="ARBA" id="ARBA00023015"/>
    </source>
</evidence>
<dbReference type="RefSeq" id="XP_018019062.1">
    <property type="nucleotide sequence ID" value="XM_018163573.2"/>
</dbReference>
<dbReference type="KEGG" id="hazt:108675554"/>
<feature type="domain" description="C2H2-type" evidence="11">
    <location>
        <begin position="142"/>
        <end position="169"/>
    </location>
</feature>
<feature type="compositionally biased region" description="Polar residues" evidence="10">
    <location>
        <begin position="1207"/>
        <end position="1219"/>
    </location>
</feature>
<evidence type="ECO:0000313" key="12">
    <source>
        <dbReference type="Proteomes" id="UP000694843"/>
    </source>
</evidence>
<keyword evidence="6" id="KW-0805">Transcription regulation</keyword>
<evidence type="ECO:0000256" key="4">
    <source>
        <dbReference type="ARBA" id="ARBA00022771"/>
    </source>
</evidence>